<comment type="caution">
    <text evidence="1">The sequence shown here is derived from an EMBL/GenBank/DDBJ whole genome shotgun (WGS) entry which is preliminary data.</text>
</comment>
<protein>
    <recommendedName>
        <fullName evidence="3">Protein kinase domain-containing protein</fullName>
    </recommendedName>
</protein>
<keyword evidence="2" id="KW-1185">Reference proteome</keyword>
<evidence type="ECO:0000313" key="1">
    <source>
        <dbReference type="EMBL" id="PNH05166.1"/>
    </source>
</evidence>
<organism evidence="1 2">
    <name type="scientific">Tetrabaena socialis</name>
    <dbReference type="NCBI Taxonomy" id="47790"/>
    <lineage>
        <taxon>Eukaryota</taxon>
        <taxon>Viridiplantae</taxon>
        <taxon>Chlorophyta</taxon>
        <taxon>core chlorophytes</taxon>
        <taxon>Chlorophyceae</taxon>
        <taxon>CS clade</taxon>
        <taxon>Chlamydomonadales</taxon>
        <taxon>Tetrabaenaceae</taxon>
        <taxon>Tetrabaena</taxon>
    </lineage>
</organism>
<sequence length="156" mass="15928">MSVGVEVSTNLAQRLKIGKSLGQGAYATVHRAVLDGHPVALKRPLTRERCTRQTLLRASMDPAGGSYSRRSMDHAGAASAPSFTSISQAAGRTSWATGGGASAAPASALFLALPGGSSAPYAVDVSNKNMHEPLALSPAVLLVQTTALRDSATGTL</sequence>
<dbReference type="InterPro" id="IPR011009">
    <property type="entry name" value="Kinase-like_dom_sf"/>
</dbReference>
<name>A0A2J7ZY22_9CHLO</name>
<dbReference type="AlphaFoldDB" id="A0A2J7ZY22"/>
<dbReference type="EMBL" id="PGGS01000328">
    <property type="protein sequence ID" value="PNH05166.1"/>
    <property type="molecule type" value="Genomic_DNA"/>
</dbReference>
<dbReference type="Proteomes" id="UP000236333">
    <property type="component" value="Unassembled WGS sequence"/>
</dbReference>
<evidence type="ECO:0000313" key="2">
    <source>
        <dbReference type="Proteomes" id="UP000236333"/>
    </source>
</evidence>
<dbReference type="SUPFAM" id="SSF56112">
    <property type="entry name" value="Protein kinase-like (PK-like)"/>
    <property type="match status" value="1"/>
</dbReference>
<dbReference type="OrthoDB" id="550451at2759"/>
<accession>A0A2J7ZY22</accession>
<reference evidence="1 2" key="1">
    <citation type="journal article" date="2017" name="Mol. Biol. Evol.">
        <title>The 4-celled Tetrabaena socialis nuclear genome reveals the essential components for genetic control of cell number at the origin of multicellularity in the volvocine lineage.</title>
        <authorList>
            <person name="Featherston J."/>
            <person name="Arakaki Y."/>
            <person name="Hanschen E.R."/>
            <person name="Ferris P.J."/>
            <person name="Michod R.E."/>
            <person name="Olson B.J.S.C."/>
            <person name="Nozaki H."/>
            <person name="Durand P.M."/>
        </authorList>
    </citation>
    <scope>NUCLEOTIDE SEQUENCE [LARGE SCALE GENOMIC DNA]</scope>
    <source>
        <strain evidence="1 2">NIES-571</strain>
    </source>
</reference>
<gene>
    <name evidence="1" type="ORF">TSOC_008604</name>
</gene>
<evidence type="ECO:0008006" key="3">
    <source>
        <dbReference type="Google" id="ProtNLM"/>
    </source>
</evidence>
<proteinExistence type="predicted"/>
<dbReference type="Gene3D" id="3.30.200.20">
    <property type="entry name" value="Phosphorylase Kinase, domain 1"/>
    <property type="match status" value="1"/>
</dbReference>